<evidence type="ECO:0000259" key="6">
    <source>
        <dbReference type="PROSITE" id="PS50158"/>
    </source>
</evidence>
<dbReference type="SUPFAM" id="SSF57756">
    <property type="entry name" value="Retrovirus zinc finger-like domains"/>
    <property type="match status" value="2"/>
</dbReference>
<dbReference type="OrthoDB" id="1914176at2759"/>
<evidence type="ECO:0000256" key="4">
    <source>
        <dbReference type="SAM" id="MobiDB-lite"/>
    </source>
</evidence>
<accession>A0A443S3U3</accession>
<reference evidence="7 8" key="1">
    <citation type="journal article" date="2018" name="Gigascience">
        <title>Genomes of trombidid mites reveal novel predicted allergens and laterally-transferred genes associated with secondary metabolism.</title>
        <authorList>
            <person name="Dong X."/>
            <person name="Chaisiri K."/>
            <person name="Xia D."/>
            <person name="Armstrong S.D."/>
            <person name="Fang Y."/>
            <person name="Donnelly M.J."/>
            <person name="Kadowaki T."/>
            <person name="McGarry J.W."/>
            <person name="Darby A.C."/>
            <person name="Makepeace B.L."/>
        </authorList>
    </citation>
    <scope>NUCLEOTIDE SEQUENCE [LARGE SCALE GENOMIC DNA]</scope>
    <source>
        <strain evidence="7">UoL-UT</strain>
    </source>
</reference>
<dbReference type="STRING" id="299467.A0A443S3U3"/>
<dbReference type="Proteomes" id="UP000288716">
    <property type="component" value="Unassembled WGS sequence"/>
</dbReference>
<keyword evidence="3" id="KW-0862">Zinc</keyword>
<dbReference type="AlphaFoldDB" id="A0A443S3U3"/>
<feature type="domain" description="C3H1-type" evidence="5">
    <location>
        <begin position="1"/>
        <end position="16"/>
    </location>
</feature>
<feature type="domain" description="CCHC-type" evidence="6">
    <location>
        <begin position="104"/>
        <end position="119"/>
    </location>
</feature>
<name>A0A443S3U3_9ACAR</name>
<dbReference type="VEuPathDB" id="VectorBase:LDEU009841"/>
<protein>
    <recommendedName>
        <fullName evidence="1">Cleavage and polyadenylation specificity factor subunit 4</fullName>
    </recommendedName>
</protein>
<dbReference type="InterPro" id="IPR001878">
    <property type="entry name" value="Znf_CCHC"/>
</dbReference>
<evidence type="ECO:0000256" key="1">
    <source>
        <dbReference type="ARBA" id="ARBA00016264"/>
    </source>
</evidence>
<gene>
    <name evidence="7" type="ORF">B4U80_11156</name>
</gene>
<evidence type="ECO:0000256" key="3">
    <source>
        <dbReference type="PROSITE-ProRule" id="PRU00723"/>
    </source>
</evidence>
<evidence type="ECO:0000313" key="8">
    <source>
        <dbReference type="Proteomes" id="UP000288716"/>
    </source>
</evidence>
<evidence type="ECO:0000259" key="5">
    <source>
        <dbReference type="PROSITE" id="PS50103"/>
    </source>
</evidence>
<dbReference type="Pfam" id="PF00098">
    <property type="entry name" value="zf-CCHC"/>
    <property type="match status" value="2"/>
</dbReference>
<dbReference type="Gene3D" id="4.10.60.10">
    <property type="entry name" value="Zinc finger, CCHC-type"/>
    <property type="match status" value="1"/>
</dbReference>
<dbReference type="PROSITE" id="PS50158">
    <property type="entry name" value="ZF_CCHC"/>
    <property type="match status" value="1"/>
</dbReference>
<evidence type="ECO:0000313" key="7">
    <source>
        <dbReference type="EMBL" id="RWS22199.1"/>
    </source>
</evidence>
<proteinExistence type="predicted"/>
<comment type="caution">
    <text evidence="7">The sequence shown here is derived from an EMBL/GenBank/DDBJ whole genome shotgun (WGS) entry which is preliminary data.</text>
</comment>
<dbReference type="GO" id="GO:0008270">
    <property type="term" value="F:zinc ion binding"/>
    <property type="evidence" value="ECO:0007669"/>
    <property type="project" value="UniProtKB-KW"/>
</dbReference>
<dbReference type="PANTHER" id="PTHR23102">
    <property type="entry name" value="CLEAVAGE AND POLYADENYLATION SPECIFICITY FACTOR SUBUNIT 4-RELATED"/>
    <property type="match status" value="1"/>
</dbReference>
<dbReference type="InterPro" id="IPR036875">
    <property type="entry name" value="Znf_CCHC_sf"/>
</dbReference>
<dbReference type="PANTHER" id="PTHR23102:SF24">
    <property type="entry name" value="CLEAVAGE AND POLYADENYLATION SPECIFICITY FACTOR SUBUNIT 4"/>
    <property type="match status" value="1"/>
</dbReference>
<feature type="non-terminal residue" evidence="7">
    <location>
        <position position="142"/>
    </location>
</feature>
<dbReference type="EMBL" id="NCKV01009515">
    <property type="protein sequence ID" value="RWS22199.1"/>
    <property type="molecule type" value="Genomic_DNA"/>
</dbReference>
<keyword evidence="8" id="KW-1185">Reference proteome</keyword>
<sequence length="142" mass="16128">GFCPDGPTCKYIHPRFDLPINDPNQQVKKGTVICHFCNEIGHKIYNCPKMPVEAREEAIQNKLHQLEAQASHNLQTNAKTISEMNNQPKEQKERQHRPLDQVTCFKCGEKGHYANKCPKGHLAFLSSALKELQSKRDPNIPA</sequence>
<dbReference type="PROSITE" id="PS50103">
    <property type="entry name" value="ZF_C3H1"/>
    <property type="match status" value="1"/>
</dbReference>
<feature type="zinc finger region" description="C3H1-type" evidence="3">
    <location>
        <begin position="1"/>
        <end position="16"/>
    </location>
</feature>
<keyword evidence="3" id="KW-0863">Zinc-finger</keyword>
<feature type="non-terminal residue" evidence="7">
    <location>
        <position position="1"/>
    </location>
</feature>
<feature type="region of interest" description="Disordered" evidence="4">
    <location>
        <begin position="71"/>
        <end position="97"/>
    </location>
</feature>
<dbReference type="InterPro" id="IPR045348">
    <property type="entry name" value="CPSF4/Yth1"/>
</dbReference>
<dbReference type="InterPro" id="IPR000571">
    <property type="entry name" value="Znf_CCCH"/>
</dbReference>
<keyword evidence="2" id="KW-0677">Repeat</keyword>
<evidence type="ECO:0000256" key="2">
    <source>
        <dbReference type="ARBA" id="ARBA00022737"/>
    </source>
</evidence>
<dbReference type="GO" id="GO:0003723">
    <property type="term" value="F:RNA binding"/>
    <property type="evidence" value="ECO:0007669"/>
    <property type="project" value="InterPro"/>
</dbReference>
<feature type="compositionally biased region" description="Polar residues" evidence="4">
    <location>
        <begin position="71"/>
        <end position="88"/>
    </location>
</feature>
<organism evidence="7 8">
    <name type="scientific">Leptotrombidium deliense</name>
    <dbReference type="NCBI Taxonomy" id="299467"/>
    <lineage>
        <taxon>Eukaryota</taxon>
        <taxon>Metazoa</taxon>
        <taxon>Ecdysozoa</taxon>
        <taxon>Arthropoda</taxon>
        <taxon>Chelicerata</taxon>
        <taxon>Arachnida</taxon>
        <taxon>Acari</taxon>
        <taxon>Acariformes</taxon>
        <taxon>Trombidiformes</taxon>
        <taxon>Prostigmata</taxon>
        <taxon>Anystina</taxon>
        <taxon>Parasitengona</taxon>
        <taxon>Trombiculoidea</taxon>
        <taxon>Trombiculidae</taxon>
        <taxon>Leptotrombidium</taxon>
    </lineage>
</organism>
<dbReference type="SMART" id="SM00343">
    <property type="entry name" value="ZnF_C2HC"/>
    <property type="match status" value="2"/>
</dbReference>
<keyword evidence="3" id="KW-0479">Metal-binding</keyword>